<dbReference type="EMBL" id="JOKZ01000423">
    <property type="protein sequence ID" value="KKO98414.1"/>
    <property type="molecule type" value="Genomic_DNA"/>
</dbReference>
<dbReference type="Proteomes" id="UP000034112">
    <property type="component" value="Unassembled WGS sequence"/>
</dbReference>
<gene>
    <name evidence="1" type="ORF">THAR02_09487</name>
</gene>
<name>A0A0F9X149_TRIHA</name>
<proteinExistence type="predicted"/>
<reference evidence="2" key="1">
    <citation type="journal article" date="2015" name="Genome Announc.">
        <title>Draft whole-genome sequence of the biocontrol agent Trichoderma harzianum T6776.</title>
        <authorList>
            <person name="Baroncelli R."/>
            <person name="Piaggeschi G."/>
            <person name="Fiorini L."/>
            <person name="Bertolini E."/>
            <person name="Zapparata A."/>
            <person name="Pe M.E."/>
            <person name="Sarrocco S."/>
            <person name="Vannacci G."/>
        </authorList>
    </citation>
    <scope>NUCLEOTIDE SEQUENCE [LARGE SCALE GENOMIC DNA]</scope>
    <source>
        <strain evidence="2">T6776</strain>
    </source>
</reference>
<accession>A0A0F9X149</accession>
<sequence>MIPQEHQQPGGIHFDSQAHLEETVDVLSAGYWASWFDKDIREFARTKKCCPELVMMSENIYDIARLSKRCIGAVLGKADTSGNTANLWVNNMSFTMCKGLGSNTYDIAIHGKLAVQWRPTLNHTVIDGFELRETDTDSLIAKFGKDSIEIDQFDATSDLQSVGFASIQQRINAEAMVLLTAVWVANQEGWIFPDAV</sequence>
<organism evidence="1 2">
    <name type="scientific">Trichoderma harzianum</name>
    <name type="common">Hypocrea lixii</name>
    <dbReference type="NCBI Taxonomy" id="5544"/>
    <lineage>
        <taxon>Eukaryota</taxon>
        <taxon>Fungi</taxon>
        <taxon>Dikarya</taxon>
        <taxon>Ascomycota</taxon>
        <taxon>Pezizomycotina</taxon>
        <taxon>Sordariomycetes</taxon>
        <taxon>Hypocreomycetidae</taxon>
        <taxon>Hypocreales</taxon>
        <taxon>Hypocreaceae</taxon>
        <taxon>Trichoderma</taxon>
    </lineage>
</organism>
<comment type="caution">
    <text evidence="1">The sequence shown here is derived from an EMBL/GenBank/DDBJ whole genome shotgun (WGS) entry which is preliminary data.</text>
</comment>
<evidence type="ECO:0000313" key="1">
    <source>
        <dbReference type="EMBL" id="KKO98414.1"/>
    </source>
</evidence>
<protein>
    <submittedName>
        <fullName evidence="1">Uncharacterized protein</fullName>
    </submittedName>
</protein>
<evidence type="ECO:0000313" key="2">
    <source>
        <dbReference type="Proteomes" id="UP000034112"/>
    </source>
</evidence>
<dbReference type="AlphaFoldDB" id="A0A0F9X149"/>
<dbReference type="OrthoDB" id="5132633at2759"/>